<organism evidence="1 2">
    <name type="scientific">Leptobacterium flavescens</name>
    <dbReference type="NCBI Taxonomy" id="472055"/>
    <lineage>
        <taxon>Bacteria</taxon>
        <taxon>Pseudomonadati</taxon>
        <taxon>Bacteroidota</taxon>
        <taxon>Flavobacteriia</taxon>
        <taxon>Flavobacteriales</taxon>
        <taxon>Flavobacteriaceae</taxon>
        <taxon>Leptobacterium</taxon>
    </lineage>
</organism>
<keyword evidence="2" id="KW-1185">Reference proteome</keyword>
<reference evidence="1 2" key="1">
    <citation type="submission" date="2020-01" db="EMBL/GenBank/DDBJ databases">
        <title>Leptobacterium flavescens.</title>
        <authorList>
            <person name="Wang G."/>
        </authorList>
    </citation>
    <scope>NUCLEOTIDE SEQUENCE [LARGE SCALE GENOMIC DNA]</scope>
    <source>
        <strain evidence="1 2">KCTC 22160</strain>
    </source>
</reference>
<gene>
    <name evidence="1" type="ORF">GWK08_01850</name>
</gene>
<evidence type="ECO:0000313" key="2">
    <source>
        <dbReference type="Proteomes" id="UP000468581"/>
    </source>
</evidence>
<sequence length="293" mass="34157">MKKFLKKIGILLLLTLVLMQLLDWIYTYAFTHSVPRNKVQYVLQMEPQHIDYIFLGSSRVENHIISRQIEEKTGKKAINLGIQGAQLADILLMIKLLDEQKITYDKIFVQVDYNYSVKSKSGISKSYALPYISNPVIAADLEQNDKRFLYYKYIPFYRYATHDHLIGFREVAASFFKKNARIDLSDGFDAKKGEATLEEFRFPEDVPQKNEIIEEIESIVKTEDRELIFFCAPFCNMTVNEAYLDYLSGHMEGFYNYAKLFEDEQSLFWNCGHLNKEGAEAFTEKIIAQHLKS</sequence>
<accession>A0A6P0UM98</accession>
<dbReference type="AlphaFoldDB" id="A0A6P0UM98"/>
<proteinExistence type="predicted"/>
<evidence type="ECO:0008006" key="3">
    <source>
        <dbReference type="Google" id="ProtNLM"/>
    </source>
</evidence>
<dbReference type="EMBL" id="JAABOO010000001">
    <property type="protein sequence ID" value="NER12173.1"/>
    <property type="molecule type" value="Genomic_DNA"/>
</dbReference>
<dbReference type="Proteomes" id="UP000468581">
    <property type="component" value="Unassembled WGS sequence"/>
</dbReference>
<dbReference type="SUPFAM" id="SSF52266">
    <property type="entry name" value="SGNH hydrolase"/>
    <property type="match status" value="1"/>
</dbReference>
<protein>
    <recommendedName>
        <fullName evidence="3">SGNH/GDSL hydrolase family protein</fullName>
    </recommendedName>
</protein>
<evidence type="ECO:0000313" key="1">
    <source>
        <dbReference type="EMBL" id="NER12173.1"/>
    </source>
</evidence>
<comment type="caution">
    <text evidence="1">The sequence shown here is derived from an EMBL/GenBank/DDBJ whole genome shotgun (WGS) entry which is preliminary data.</text>
</comment>
<dbReference type="RefSeq" id="WP_163605205.1">
    <property type="nucleotide sequence ID" value="NZ_JAABOO010000001.1"/>
</dbReference>
<name>A0A6P0UM98_9FLAO</name>